<keyword evidence="2" id="KW-1185">Reference proteome</keyword>
<dbReference type="AlphaFoldDB" id="A0AAW4FNZ5"/>
<dbReference type="EMBL" id="WXFA01000012">
    <property type="protein sequence ID" value="MBM3093038.1"/>
    <property type="molecule type" value="Genomic_DNA"/>
</dbReference>
<dbReference type="Proteomes" id="UP000744980">
    <property type="component" value="Unassembled WGS sequence"/>
</dbReference>
<comment type="caution">
    <text evidence="1">The sequence shown here is derived from an EMBL/GenBank/DDBJ whole genome shotgun (WGS) entry which is preliminary data.</text>
</comment>
<protein>
    <submittedName>
        <fullName evidence="1">Uncharacterized protein</fullName>
    </submittedName>
</protein>
<gene>
    <name evidence="1" type="ORF">GFB56_19885</name>
</gene>
<sequence length="71" mass="7805">MGAEAVTKFSAGMVRNDGVLAPHEVTAMLRLKKLWAEAHRVNRKLPVHTRIQAGFGDPVASIRFAQHVPMS</sequence>
<reference evidence="1 2" key="1">
    <citation type="submission" date="2020-01" db="EMBL/GenBank/DDBJ databases">
        <title>Draft genome assembly of Ensifer adhaerens T173.</title>
        <authorList>
            <person name="Craig J.E."/>
            <person name="Stinchcombe J.R."/>
        </authorList>
    </citation>
    <scope>NUCLEOTIDE SEQUENCE [LARGE SCALE GENOMIC DNA]</scope>
    <source>
        <strain evidence="1 2">T173</strain>
    </source>
</reference>
<evidence type="ECO:0000313" key="1">
    <source>
        <dbReference type="EMBL" id="MBM3093038.1"/>
    </source>
</evidence>
<name>A0AAW4FNZ5_9HYPH</name>
<evidence type="ECO:0000313" key="2">
    <source>
        <dbReference type="Proteomes" id="UP000744980"/>
    </source>
</evidence>
<dbReference type="RefSeq" id="WP_203528572.1">
    <property type="nucleotide sequence ID" value="NZ_CP083374.1"/>
</dbReference>
<proteinExistence type="predicted"/>
<organism evidence="1 2">
    <name type="scientific">Ensifer canadensis</name>
    <dbReference type="NCBI Taxonomy" id="555315"/>
    <lineage>
        <taxon>Bacteria</taxon>
        <taxon>Pseudomonadati</taxon>
        <taxon>Pseudomonadota</taxon>
        <taxon>Alphaproteobacteria</taxon>
        <taxon>Hyphomicrobiales</taxon>
        <taxon>Rhizobiaceae</taxon>
        <taxon>Sinorhizobium/Ensifer group</taxon>
        <taxon>Ensifer</taxon>
    </lineage>
</organism>
<accession>A0AAW4FNZ5</accession>